<dbReference type="InterPro" id="IPR003593">
    <property type="entry name" value="AAA+_ATPase"/>
</dbReference>
<feature type="domain" description="ABC transporter" evidence="8">
    <location>
        <begin position="16"/>
        <end position="267"/>
    </location>
</feature>
<comment type="caution">
    <text evidence="9">The sequence shown here is derived from an EMBL/GenBank/DDBJ whole genome shotgun (WGS) entry which is preliminary data.</text>
</comment>
<dbReference type="GO" id="GO:0015424">
    <property type="term" value="F:ABC-type amino acid transporter activity"/>
    <property type="evidence" value="ECO:0007669"/>
    <property type="project" value="InterPro"/>
</dbReference>
<dbReference type="Pfam" id="PF00005">
    <property type="entry name" value="ABC_tran"/>
    <property type="match status" value="1"/>
</dbReference>
<dbReference type="SUPFAM" id="SSF52540">
    <property type="entry name" value="P-loop containing nucleoside triphosphate hydrolases"/>
    <property type="match status" value="1"/>
</dbReference>
<dbReference type="InterPro" id="IPR003439">
    <property type="entry name" value="ABC_transporter-like_ATP-bd"/>
</dbReference>
<dbReference type="SMART" id="SM00382">
    <property type="entry name" value="AAA"/>
    <property type="match status" value="1"/>
</dbReference>
<evidence type="ECO:0000256" key="6">
    <source>
        <dbReference type="ARBA" id="ARBA00022840"/>
    </source>
</evidence>
<organism evidence="9 10">
    <name type="scientific">Rhizobium leguminosarum bv. viciae</name>
    <dbReference type="NCBI Taxonomy" id="387"/>
    <lineage>
        <taxon>Bacteria</taxon>
        <taxon>Pseudomonadati</taxon>
        <taxon>Pseudomonadota</taxon>
        <taxon>Alphaproteobacteria</taxon>
        <taxon>Hyphomicrobiales</taxon>
        <taxon>Rhizobiaceae</taxon>
        <taxon>Rhizobium/Agrobacterium group</taxon>
        <taxon>Rhizobium</taxon>
    </lineage>
</organism>
<dbReference type="PIRSF" id="PIRSF039085">
    <property type="entry name" value="ABC_ATPase_HisP"/>
    <property type="match status" value="1"/>
</dbReference>
<proteinExistence type="inferred from homology"/>
<dbReference type="PANTHER" id="PTHR43166:SF35">
    <property type="entry name" value="L-CYSTINE IMPORT ATP-BINDING PROTEIN TCYN"/>
    <property type="match status" value="1"/>
</dbReference>
<comment type="subcellular location">
    <subcellularLocation>
        <location evidence="1">Cell membrane</location>
        <topology evidence="1">Peripheral membrane protein</topology>
    </subcellularLocation>
</comment>
<reference evidence="9" key="1">
    <citation type="submission" date="2019-10" db="EMBL/GenBank/DDBJ databases">
        <title>Rhizobium leguminosarum symbiovar viciae collection.</title>
        <authorList>
            <person name="Boivin S."/>
            <person name="Lepetit M."/>
        </authorList>
    </citation>
    <scope>NUCLEOTIDE SEQUENCE</scope>
    <source>
        <strain evidence="9">L143</strain>
    </source>
</reference>
<dbReference type="InterPro" id="IPR027417">
    <property type="entry name" value="P-loop_NTPase"/>
</dbReference>
<evidence type="ECO:0000256" key="4">
    <source>
        <dbReference type="ARBA" id="ARBA00022475"/>
    </source>
</evidence>
<dbReference type="PROSITE" id="PS00211">
    <property type="entry name" value="ABC_TRANSPORTER_1"/>
    <property type="match status" value="1"/>
</dbReference>
<dbReference type="AlphaFoldDB" id="A0A8I2GU53"/>
<dbReference type="GO" id="GO:0005886">
    <property type="term" value="C:plasma membrane"/>
    <property type="evidence" value="ECO:0007669"/>
    <property type="project" value="UniProtKB-SubCell"/>
</dbReference>
<accession>A0A8I2GU53</accession>
<evidence type="ECO:0000256" key="3">
    <source>
        <dbReference type="ARBA" id="ARBA00022448"/>
    </source>
</evidence>
<protein>
    <submittedName>
        <fullName evidence="9">ATP-binding cassette domain-containing protein</fullName>
    </submittedName>
</protein>
<evidence type="ECO:0000313" key="10">
    <source>
        <dbReference type="Proteomes" id="UP000662259"/>
    </source>
</evidence>
<dbReference type="Proteomes" id="UP000662259">
    <property type="component" value="Unassembled WGS sequence"/>
</dbReference>
<name>A0A8I2GU53_RHILV</name>
<evidence type="ECO:0000256" key="5">
    <source>
        <dbReference type="ARBA" id="ARBA00022741"/>
    </source>
</evidence>
<dbReference type="InterPro" id="IPR030679">
    <property type="entry name" value="ABC_ATPase_HisP-typ"/>
</dbReference>
<evidence type="ECO:0000259" key="8">
    <source>
        <dbReference type="PROSITE" id="PS50893"/>
    </source>
</evidence>
<keyword evidence="6 9" id="KW-0067">ATP-binding</keyword>
<evidence type="ECO:0000256" key="7">
    <source>
        <dbReference type="ARBA" id="ARBA00023136"/>
    </source>
</evidence>
<keyword evidence="4" id="KW-1003">Cell membrane</keyword>
<keyword evidence="7" id="KW-0472">Membrane</keyword>
<keyword evidence="5" id="KW-0547">Nucleotide-binding</keyword>
<dbReference type="PROSITE" id="PS50893">
    <property type="entry name" value="ABC_TRANSPORTER_2"/>
    <property type="match status" value="1"/>
</dbReference>
<sequence>MRSGNVENSENRKTVISLRNAIKWFPSPDLPHVRGLNSVSLDVLEGDVVVLLGPSGSGKSTLLRCLNLLTIPDEGVLRVGSVEWDARAYHGTRSKERRYKGDFQRLRRETGMVFQHFNLFPHMTVLQNVMCGLIHTKGKSKDEAREIARQEIAKVGLAKREGHFPGQLSGGQKQRVAIARAIATKPLAMLFDEPTSALDPELRGSVLAVMQDLAKEGMTMVVVTHEMGFARAVGNHIIFLESGEIIEEGLSNNFLDNPKTERAKRFLSEIA</sequence>
<evidence type="ECO:0000256" key="2">
    <source>
        <dbReference type="ARBA" id="ARBA00005417"/>
    </source>
</evidence>
<gene>
    <name evidence="9" type="ORF">GFL91_25490</name>
</gene>
<comment type="similarity">
    <text evidence="2">Belongs to the ABC transporter superfamily.</text>
</comment>
<dbReference type="Gene3D" id="3.40.50.300">
    <property type="entry name" value="P-loop containing nucleotide triphosphate hydrolases"/>
    <property type="match status" value="1"/>
</dbReference>
<dbReference type="GO" id="GO:0005524">
    <property type="term" value="F:ATP binding"/>
    <property type="evidence" value="ECO:0007669"/>
    <property type="project" value="UniProtKB-KW"/>
</dbReference>
<dbReference type="CDD" id="cd03262">
    <property type="entry name" value="ABC_HisP_GlnQ"/>
    <property type="match status" value="1"/>
</dbReference>
<dbReference type="EMBL" id="WIEZ01000015">
    <property type="protein sequence ID" value="NKM48261.1"/>
    <property type="molecule type" value="Genomic_DNA"/>
</dbReference>
<evidence type="ECO:0000256" key="1">
    <source>
        <dbReference type="ARBA" id="ARBA00004202"/>
    </source>
</evidence>
<dbReference type="InterPro" id="IPR050086">
    <property type="entry name" value="MetN_ABC_transporter-like"/>
</dbReference>
<dbReference type="InterPro" id="IPR017871">
    <property type="entry name" value="ABC_transporter-like_CS"/>
</dbReference>
<dbReference type="PANTHER" id="PTHR43166">
    <property type="entry name" value="AMINO ACID IMPORT ATP-BINDING PROTEIN"/>
    <property type="match status" value="1"/>
</dbReference>
<evidence type="ECO:0000313" key="9">
    <source>
        <dbReference type="EMBL" id="NKM48261.1"/>
    </source>
</evidence>
<keyword evidence="3" id="KW-0813">Transport</keyword>
<dbReference type="GO" id="GO:0016887">
    <property type="term" value="F:ATP hydrolysis activity"/>
    <property type="evidence" value="ECO:0007669"/>
    <property type="project" value="InterPro"/>
</dbReference>